<dbReference type="OMA" id="ISECEFC"/>
<sequence length="265" mass="31096">DSENFTLDDMFESSLARELTPGQKYEREKRKATIEQHKLMEKQSKCPFCIDSSIFEKHLLIALGIKVYLSLPSHRPLTDGHCFIVTMAHELARTALDEDVLHEINVYRKGLTKMFAEKGMTAIFIETCINIRHHRHLCIQCLPVPQEIGDMSPIYFKKAIQESDTEWSQNKKLISFSEAKLTHSIPKGFPYFAVEFELNGGFAHVIEDEDLFPYYFGQEIIGGMLDVDPYLWRRPPKENFSQQQKRVIEFSKWWKPYDWTQKIER</sequence>
<accession>B3RXW7</accession>
<dbReference type="PhylomeDB" id="B3RXW7"/>
<proteinExistence type="inferred from homology"/>
<dbReference type="PANTHER" id="PTHR12072">
    <property type="entry name" value="CWF19, CELL CYCLE CONTROL PROTEIN"/>
    <property type="match status" value="1"/>
</dbReference>
<comment type="similarity">
    <text evidence="1">Belongs to the CWF19 family.</text>
</comment>
<dbReference type="Proteomes" id="UP000009022">
    <property type="component" value="Unassembled WGS sequence"/>
</dbReference>
<feature type="domain" description="Cwf19-like C-terminal" evidence="3">
    <location>
        <begin position="35"/>
        <end position="157"/>
    </location>
</feature>
<keyword evidence="5" id="KW-1185">Reference proteome</keyword>
<dbReference type="Pfam" id="PF04677">
    <property type="entry name" value="CwfJ_C_1"/>
    <property type="match status" value="1"/>
</dbReference>
<dbReference type="KEGG" id="tad:TRIADDRAFT_25069"/>
<dbReference type="STRING" id="10228.B3RXW7"/>
<dbReference type="CTD" id="6754035"/>
<evidence type="ECO:0000313" key="5">
    <source>
        <dbReference type="Proteomes" id="UP000009022"/>
    </source>
</evidence>
<reference evidence="4 5" key="1">
    <citation type="journal article" date="2008" name="Nature">
        <title>The Trichoplax genome and the nature of placozoans.</title>
        <authorList>
            <person name="Srivastava M."/>
            <person name="Begovic E."/>
            <person name="Chapman J."/>
            <person name="Putnam N.H."/>
            <person name="Hellsten U."/>
            <person name="Kawashima T."/>
            <person name="Kuo A."/>
            <person name="Mitros T."/>
            <person name="Salamov A."/>
            <person name="Carpenter M.L."/>
            <person name="Signorovitch A.Y."/>
            <person name="Moreno M.A."/>
            <person name="Kamm K."/>
            <person name="Grimwood J."/>
            <person name="Schmutz J."/>
            <person name="Shapiro H."/>
            <person name="Grigoriev I.V."/>
            <person name="Buss L.W."/>
            <person name="Schierwater B."/>
            <person name="Dellaporta S.L."/>
            <person name="Rokhsar D.S."/>
        </authorList>
    </citation>
    <scope>NUCLEOTIDE SEQUENCE [LARGE SCALE GENOMIC DNA]</scope>
    <source>
        <strain evidence="4 5">Grell-BS-1999</strain>
    </source>
</reference>
<evidence type="ECO:0000259" key="2">
    <source>
        <dbReference type="Pfam" id="PF04676"/>
    </source>
</evidence>
<dbReference type="PANTHER" id="PTHR12072:SF5">
    <property type="entry name" value="CWF19-LIKE PROTEIN 2"/>
    <property type="match status" value="1"/>
</dbReference>
<dbReference type="Pfam" id="PF04676">
    <property type="entry name" value="CwfJ_C_2"/>
    <property type="match status" value="1"/>
</dbReference>
<evidence type="ECO:0000259" key="3">
    <source>
        <dbReference type="Pfam" id="PF04677"/>
    </source>
</evidence>
<dbReference type="EMBL" id="DS985245">
    <property type="protein sequence ID" value="EDV24499.1"/>
    <property type="molecule type" value="Genomic_DNA"/>
</dbReference>
<feature type="non-terminal residue" evidence="4">
    <location>
        <position position="1"/>
    </location>
</feature>
<name>B3RXW7_TRIAD</name>
<evidence type="ECO:0008006" key="6">
    <source>
        <dbReference type="Google" id="ProtNLM"/>
    </source>
</evidence>
<feature type="domain" description="Cwf19-like protein C-terminal" evidence="2">
    <location>
        <begin position="166"/>
        <end position="260"/>
    </location>
</feature>
<dbReference type="HOGENOM" id="CLU_078099_0_0_1"/>
<dbReference type="InterPro" id="IPR040194">
    <property type="entry name" value="Cwf19-like"/>
</dbReference>
<gene>
    <name evidence="4" type="ORF">TRIADDRAFT_25069</name>
</gene>
<dbReference type="InParanoid" id="B3RXW7"/>
<dbReference type="InterPro" id="IPR006768">
    <property type="entry name" value="Cwf19-like_C_dom-1"/>
</dbReference>
<protein>
    <recommendedName>
        <fullName evidence="6">Cwf19-like C-terminal domain-containing protein</fullName>
    </recommendedName>
</protein>
<evidence type="ECO:0000256" key="1">
    <source>
        <dbReference type="ARBA" id="ARBA00006795"/>
    </source>
</evidence>
<dbReference type="RefSeq" id="XP_002112389.1">
    <property type="nucleotide sequence ID" value="XM_002112353.1"/>
</dbReference>
<evidence type="ECO:0000313" key="4">
    <source>
        <dbReference type="EMBL" id="EDV24499.1"/>
    </source>
</evidence>
<dbReference type="OrthoDB" id="2113965at2759"/>
<organism evidence="4 5">
    <name type="scientific">Trichoplax adhaerens</name>
    <name type="common">Trichoplax reptans</name>
    <dbReference type="NCBI Taxonomy" id="10228"/>
    <lineage>
        <taxon>Eukaryota</taxon>
        <taxon>Metazoa</taxon>
        <taxon>Placozoa</taxon>
        <taxon>Uniplacotomia</taxon>
        <taxon>Trichoplacea</taxon>
        <taxon>Trichoplacidae</taxon>
        <taxon>Trichoplax</taxon>
    </lineage>
</organism>
<dbReference type="GeneID" id="6754035"/>
<dbReference type="InterPro" id="IPR006767">
    <property type="entry name" value="Cwf19-like_C_dom-2"/>
</dbReference>
<dbReference type="AlphaFoldDB" id="B3RXW7"/>
<dbReference type="InterPro" id="IPR036265">
    <property type="entry name" value="HIT-like_sf"/>
</dbReference>
<dbReference type="SUPFAM" id="SSF54197">
    <property type="entry name" value="HIT-like"/>
    <property type="match status" value="1"/>
</dbReference>
<dbReference type="eggNOG" id="KOG2477">
    <property type="taxonomic scope" value="Eukaryota"/>
</dbReference>